<gene>
    <name evidence="6" type="ORF">PoB_000858400</name>
</gene>
<dbReference type="PANTHER" id="PTHR37984:SF5">
    <property type="entry name" value="PROTEIN NYNRIN-LIKE"/>
    <property type="match status" value="1"/>
</dbReference>
<accession>A0AAV3YGE2</accession>
<reference evidence="6 7" key="1">
    <citation type="journal article" date="2021" name="Elife">
        <title>Chloroplast acquisition without the gene transfer in kleptoplastic sea slugs, Plakobranchus ocellatus.</title>
        <authorList>
            <person name="Maeda T."/>
            <person name="Takahashi S."/>
            <person name="Yoshida T."/>
            <person name="Shimamura S."/>
            <person name="Takaki Y."/>
            <person name="Nagai Y."/>
            <person name="Toyoda A."/>
            <person name="Suzuki Y."/>
            <person name="Arimoto A."/>
            <person name="Ishii H."/>
            <person name="Satoh N."/>
            <person name="Nishiyama T."/>
            <person name="Hasebe M."/>
            <person name="Maruyama T."/>
            <person name="Minagawa J."/>
            <person name="Obokata J."/>
            <person name="Shigenobu S."/>
        </authorList>
    </citation>
    <scope>NUCLEOTIDE SEQUENCE [LARGE SCALE GENOMIC DNA]</scope>
</reference>
<evidence type="ECO:0000256" key="1">
    <source>
        <dbReference type="ARBA" id="ARBA00022679"/>
    </source>
</evidence>
<keyword evidence="3" id="KW-0540">Nuclease</keyword>
<evidence type="ECO:0000256" key="2">
    <source>
        <dbReference type="ARBA" id="ARBA00022695"/>
    </source>
</evidence>
<proteinExistence type="predicted"/>
<dbReference type="PANTHER" id="PTHR37984">
    <property type="entry name" value="PROTEIN CBG26694"/>
    <property type="match status" value="1"/>
</dbReference>
<dbReference type="Proteomes" id="UP000735302">
    <property type="component" value="Unassembled WGS sequence"/>
</dbReference>
<keyword evidence="2" id="KW-0548">Nucleotidyltransferase</keyword>
<keyword evidence="4" id="KW-0255">Endonuclease</keyword>
<evidence type="ECO:0000256" key="4">
    <source>
        <dbReference type="ARBA" id="ARBA00022759"/>
    </source>
</evidence>
<evidence type="ECO:0000256" key="5">
    <source>
        <dbReference type="SAM" id="MobiDB-lite"/>
    </source>
</evidence>
<protein>
    <submittedName>
        <fullName evidence="6">Transposon tf2-8 polyprotein</fullName>
    </submittedName>
</protein>
<comment type="caution">
    <text evidence="6">The sequence shown here is derived from an EMBL/GenBank/DDBJ whole genome shotgun (WGS) entry which is preliminary data.</text>
</comment>
<name>A0AAV3YGE2_9GAST</name>
<dbReference type="InterPro" id="IPR021109">
    <property type="entry name" value="Peptidase_aspartic_dom_sf"/>
</dbReference>
<sequence>MADVLLVTKEDEEDFEIDEEGDQVGLALHPVGNCVFNMSVRIPSRVKQDGKQGQDESLSDFQAAIKCLSEYCNFGDNLKPTLRYRFVCGLKDEIIQSRLLQEPNLTFDKATSFALAMETAKIHGGSSPPSSVHKLSTDPNRKKSHKSYKKPHDITYPPCQSCGKTNHKRADSFWRDASCKRCKKKRHIQAVCRSKTPPRQGPKKVQHVHEIKKEEYKDEFYALEMHQSVLSDRTPKMMLSLKINHIETQMELDTGSAVSVMTVDDYKEMFGKLPTMAPSKLCLRTYTNEVIEPLGTLPVKVNVNEQKKTLPLLILNKGGHPILERDWLSVLKLDWRNSNYISQ</sequence>
<dbReference type="InterPro" id="IPR050951">
    <property type="entry name" value="Retrovirus_Pol_polyprotein"/>
</dbReference>
<keyword evidence="4" id="KW-0378">Hydrolase</keyword>
<keyword evidence="1" id="KW-0808">Transferase</keyword>
<keyword evidence="7" id="KW-1185">Reference proteome</keyword>
<dbReference type="EMBL" id="BLXT01000976">
    <property type="protein sequence ID" value="GFN82078.1"/>
    <property type="molecule type" value="Genomic_DNA"/>
</dbReference>
<dbReference type="AlphaFoldDB" id="A0AAV3YGE2"/>
<feature type="region of interest" description="Disordered" evidence="5">
    <location>
        <begin position="122"/>
        <end position="150"/>
    </location>
</feature>
<dbReference type="GO" id="GO:0004519">
    <property type="term" value="F:endonuclease activity"/>
    <property type="evidence" value="ECO:0007669"/>
    <property type="project" value="UniProtKB-KW"/>
</dbReference>
<evidence type="ECO:0000313" key="7">
    <source>
        <dbReference type="Proteomes" id="UP000735302"/>
    </source>
</evidence>
<dbReference type="GO" id="GO:0016779">
    <property type="term" value="F:nucleotidyltransferase activity"/>
    <property type="evidence" value="ECO:0007669"/>
    <property type="project" value="UniProtKB-KW"/>
</dbReference>
<evidence type="ECO:0000313" key="6">
    <source>
        <dbReference type="EMBL" id="GFN82078.1"/>
    </source>
</evidence>
<evidence type="ECO:0000256" key="3">
    <source>
        <dbReference type="ARBA" id="ARBA00022722"/>
    </source>
</evidence>
<dbReference type="SUPFAM" id="SSF50630">
    <property type="entry name" value="Acid proteases"/>
    <property type="match status" value="1"/>
</dbReference>
<organism evidence="6 7">
    <name type="scientific">Plakobranchus ocellatus</name>
    <dbReference type="NCBI Taxonomy" id="259542"/>
    <lineage>
        <taxon>Eukaryota</taxon>
        <taxon>Metazoa</taxon>
        <taxon>Spiralia</taxon>
        <taxon>Lophotrochozoa</taxon>
        <taxon>Mollusca</taxon>
        <taxon>Gastropoda</taxon>
        <taxon>Heterobranchia</taxon>
        <taxon>Euthyneura</taxon>
        <taxon>Panpulmonata</taxon>
        <taxon>Sacoglossa</taxon>
        <taxon>Placobranchoidea</taxon>
        <taxon>Plakobranchidae</taxon>
        <taxon>Plakobranchus</taxon>
    </lineage>
</organism>
<dbReference type="Gene3D" id="2.40.70.10">
    <property type="entry name" value="Acid Proteases"/>
    <property type="match status" value="1"/>
</dbReference>